<geneLocation type="plasmid" evidence="1">
    <name>pNDM-AP</name>
</geneLocation>
<gene>
    <name evidence="1" type="ORF">ABC8415_0012</name>
</gene>
<dbReference type="AlphaFoldDB" id="A0A097SPH8"/>
<dbReference type="EMBL" id="KJ003839">
    <property type="protein sequence ID" value="AIU93416.1"/>
    <property type="molecule type" value="Genomic_DNA"/>
</dbReference>
<evidence type="ECO:0008006" key="2">
    <source>
        <dbReference type="Google" id="ProtNLM"/>
    </source>
</evidence>
<name>A0A097SPH8_ACIPI</name>
<dbReference type="InterPro" id="IPR042297">
    <property type="entry name" value="Antirestriction_sf"/>
</dbReference>
<keyword evidence="1" id="KW-0614">Plasmid</keyword>
<accession>A0A097SPH8</accession>
<dbReference type="Gene3D" id="3.30.70.3580">
    <property type="entry name" value="Antirestriction protein"/>
    <property type="match status" value="1"/>
</dbReference>
<protein>
    <recommendedName>
        <fullName evidence="2">Antirestriction protein</fullName>
    </recommendedName>
</protein>
<proteinExistence type="predicted"/>
<dbReference type="GeneID" id="69464939"/>
<dbReference type="RefSeq" id="WP_015060716.1">
    <property type="nucleotide sequence ID" value="NZ_CAKNBO010000076.1"/>
</dbReference>
<sequence>MTDLVLLTDEEIADMSYDSFNKTDLVAMQSMQESEFPRYTVAMAHTIYVWENILYQEASRLCESYDGGVWETKNGFWTLQSDSIFYMENGWDEAFNLNALEFSIVVNLFALSKIAMMTYSSKPAINRRAVFFSDYIKDVIHKNRNVLDTTAIYKLIY</sequence>
<evidence type="ECO:0000313" key="1">
    <source>
        <dbReference type="EMBL" id="AIU93416.1"/>
    </source>
</evidence>
<reference evidence="1" key="1">
    <citation type="submission" date="2013-12" db="EMBL/GenBank/DDBJ databases">
        <title>Acinetobacter pitti plasmid metallo-beta-lactamase NDM-1 gene, complete sequence.</title>
        <authorList>
            <person name="Fu Y."/>
            <person name="Jiang Y."/>
            <person name="Yu Y."/>
        </authorList>
    </citation>
    <scope>NUCLEOTIDE SEQUENCE</scope>
    <source>
        <strain evidence="1">Acinetobacter pitti</strain>
        <plasmid evidence="1">pNDM-AP</plasmid>
    </source>
</reference>
<organism evidence="1">
    <name type="scientific">Acinetobacter pittii</name>
    <name type="common">Acinetobacter genomosp. 3</name>
    <dbReference type="NCBI Taxonomy" id="48296"/>
    <lineage>
        <taxon>Bacteria</taxon>
        <taxon>Pseudomonadati</taxon>
        <taxon>Pseudomonadota</taxon>
        <taxon>Gammaproteobacteria</taxon>
        <taxon>Moraxellales</taxon>
        <taxon>Moraxellaceae</taxon>
        <taxon>Acinetobacter</taxon>
        <taxon>Acinetobacter calcoaceticus/baumannii complex</taxon>
    </lineage>
</organism>